<dbReference type="InterPro" id="IPR044399">
    <property type="entry name" value="Mb-like_M"/>
</dbReference>
<dbReference type="Proteomes" id="UP000614350">
    <property type="component" value="Unassembled WGS sequence"/>
</dbReference>
<dbReference type="InterPro" id="IPR009050">
    <property type="entry name" value="Globin-like_sf"/>
</dbReference>
<dbReference type="GO" id="GO:0005344">
    <property type="term" value="F:oxygen carrier activity"/>
    <property type="evidence" value="ECO:0007669"/>
    <property type="project" value="UniProtKB-KW"/>
</dbReference>
<dbReference type="Gene3D" id="1.10.490.10">
    <property type="entry name" value="Globins"/>
    <property type="match status" value="1"/>
</dbReference>
<dbReference type="GO" id="GO:0020037">
    <property type="term" value="F:heme binding"/>
    <property type="evidence" value="ECO:0007669"/>
    <property type="project" value="InterPro"/>
</dbReference>
<dbReference type="EMBL" id="JACSEA010000002">
    <property type="protein sequence ID" value="KAF7408334.1"/>
    <property type="molecule type" value="Genomic_DNA"/>
</dbReference>
<dbReference type="SUPFAM" id="SSF46458">
    <property type="entry name" value="Globin-like"/>
    <property type="match status" value="1"/>
</dbReference>
<keyword evidence="2 6" id="KW-0349">Heme</keyword>
<evidence type="ECO:0000256" key="3">
    <source>
        <dbReference type="ARBA" id="ARBA00022621"/>
    </source>
</evidence>
<keyword evidence="1 6" id="KW-0813">Transport</keyword>
<dbReference type="InterPro" id="IPR000971">
    <property type="entry name" value="Globin"/>
</dbReference>
<keyword evidence="5" id="KW-0408">Iron</keyword>
<dbReference type="GO" id="GO:0005833">
    <property type="term" value="C:hemoglobin complex"/>
    <property type="evidence" value="ECO:0007669"/>
    <property type="project" value="InterPro"/>
</dbReference>
<keyword evidence="4" id="KW-0479">Metal-binding</keyword>
<dbReference type="PRINTS" id="PR00611">
    <property type="entry name" value="ERYTHCRUORIN"/>
</dbReference>
<organism evidence="8 9">
    <name type="scientific">Vespula vulgaris</name>
    <name type="common">Yellow jacket</name>
    <name type="synonym">Wasp</name>
    <dbReference type="NCBI Taxonomy" id="7454"/>
    <lineage>
        <taxon>Eukaryota</taxon>
        <taxon>Metazoa</taxon>
        <taxon>Ecdysozoa</taxon>
        <taxon>Arthropoda</taxon>
        <taxon>Hexapoda</taxon>
        <taxon>Insecta</taxon>
        <taxon>Pterygota</taxon>
        <taxon>Neoptera</taxon>
        <taxon>Endopterygota</taxon>
        <taxon>Hymenoptera</taxon>
        <taxon>Apocrita</taxon>
        <taxon>Aculeata</taxon>
        <taxon>Vespoidea</taxon>
        <taxon>Vespidae</taxon>
        <taxon>Vespinae</taxon>
        <taxon>Vespula</taxon>
    </lineage>
</organism>
<gene>
    <name evidence="8" type="ORF">HZH66_002871</name>
</gene>
<dbReference type="PANTHER" id="PTHR47217:SF1">
    <property type="entry name" value="GLOBIN-LIKE PROTEIN"/>
    <property type="match status" value="1"/>
</dbReference>
<dbReference type="GO" id="GO:0005576">
    <property type="term" value="C:extracellular region"/>
    <property type="evidence" value="ECO:0007669"/>
    <property type="project" value="InterPro"/>
</dbReference>
<dbReference type="GO" id="GO:0046872">
    <property type="term" value="F:metal ion binding"/>
    <property type="evidence" value="ECO:0007669"/>
    <property type="project" value="UniProtKB-KW"/>
</dbReference>
<dbReference type="CDD" id="cd01040">
    <property type="entry name" value="Mb-like"/>
    <property type="match status" value="1"/>
</dbReference>
<evidence type="ECO:0000313" key="9">
    <source>
        <dbReference type="Proteomes" id="UP000614350"/>
    </source>
</evidence>
<evidence type="ECO:0000256" key="1">
    <source>
        <dbReference type="ARBA" id="ARBA00022448"/>
    </source>
</evidence>
<protein>
    <recommendedName>
        <fullName evidence="7">Globin domain-containing protein</fullName>
    </recommendedName>
</protein>
<proteinExistence type="inferred from homology"/>
<evidence type="ECO:0000256" key="6">
    <source>
        <dbReference type="RuleBase" id="RU000356"/>
    </source>
</evidence>
<evidence type="ECO:0000259" key="7">
    <source>
        <dbReference type="PROSITE" id="PS01033"/>
    </source>
</evidence>
<evidence type="ECO:0000256" key="5">
    <source>
        <dbReference type="ARBA" id="ARBA00023004"/>
    </source>
</evidence>
<evidence type="ECO:0000256" key="4">
    <source>
        <dbReference type="ARBA" id="ARBA00022723"/>
    </source>
</evidence>
<dbReference type="AlphaFoldDB" id="A0A834NHS5"/>
<feature type="domain" description="Globin" evidence="7">
    <location>
        <begin position="23"/>
        <end position="170"/>
    </location>
</feature>
<name>A0A834NHS5_VESVU</name>
<comment type="similarity">
    <text evidence="6">Belongs to the globin family.</text>
</comment>
<reference evidence="8" key="1">
    <citation type="journal article" date="2020" name="G3 (Bethesda)">
        <title>High-Quality Assemblies for Three Invasive Social Wasps from the &lt;i&gt;Vespula&lt;/i&gt; Genus.</title>
        <authorList>
            <person name="Harrop T.W.R."/>
            <person name="Guhlin J."/>
            <person name="McLaughlin G.M."/>
            <person name="Permina E."/>
            <person name="Stockwell P."/>
            <person name="Gilligan J."/>
            <person name="Le Lec M.F."/>
            <person name="Gruber M.A.M."/>
            <person name="Quinn O."/>
            <person name="Lovegrove M."/>
            <person name="Duncan E.J."/>
            <person name="Remnant E.J."/>
            <person name="Van Eeckhoven J."/>
            <person name="Graham B."/>
            <person name="Knapp R.A."/>
            <person name="Langford K.W."/>
            <person name="Kronenberg Z."/>
            <person name="Press M.O."/>
            <person name="Eacker S.M."/>
            <person name="Wilson-Rankin E.E."/>
            <person name="Purcell J."/>
            <person name="Lester P.J."/>
            <person name="Dearden P.K."/>
        </authorList>
    </citation>
    <scope>NUCLEOTIDE SEQUENCE</scope>
    <source>
        <strain evidence="8">Marl-1</strain>
    </source>
</reference>
<dbReference type="PROSITE" id="PS01033">
    <property type="entry name" value="GLOBIN"/>
    <property type="match status" value="1"/>
</dbReference>
<dbReference type="InterPro" id="IPR012292">
    <property type="entry name" value="Globin/Proto"/>
</dbReference>
<dbReference type="PANTHER" id="PTHR47217">
    <property type="entry name" value="GLOBIN-LIKE PROTEIN"/>
    <property type="match status" value="1"/>
</dbReference>
<accession>A0A834NHS5</accession>
<keyword evidence="9" id="KW-1185">Reference proteome</keyword>
<dbReference type="InterPro" id="IPR002336">
    <property type="entry name" value="Erythrocruorin"/>
</dbReference>
<sequence length="170" mass="19477">MTGIFNRFFGFWTNDSKIDEATGLTERQKRLVQNTWAIIKKDQVASGCAVMLAYFKKYPEHQRSFPAFKDMPIDQLNNNKKFQAHCAGIIATISTVIDSLQDAELLVANIVVFAERHRKRGQTIKSFEDLKPVIAEVLREALGKQFTLEVEEAWNKTLDVFFSKIYEVLG</sequence>
<dbReference type="GO" id="GO:0019825">
    <property type="term" value="F:oxygen binding"/>
    <property type="evidence" value="ECO:0007669"/>
    <property type="project" value="InterPro"/>
</dbReference>
<evidence type="ECO:0000256" key="2">
    <source>
        <dbReference type="ARBA" id="ARBA00022617"/>
    </source>
</evidence>
<keyword evidence="3 6" id="KW-0561">Oxygen transport</keyword>
<dbReference type="Pfam" id="PF00042">
    <property type="entry name" value="Globin"/>
    <property type="match status" value="1"/>
</dbReference>
<comment type="caution">
    <text evidence="8">The sequence shown here is derived from an EMBL/GenBank/DDBJ whole genome shotgun (WGS) entry which is preliminary data.</text>
</comment>
<evidence type="ECO:0000313" key="8">
    <source>
        <dbReference type="EMBL" id="KAF7408334.1"/>
    </source>
</evidence>